<protein>
    <recommendedName>
        <fullName evidence="4">Lipoprotein</fullName>
    </recommendedName>
</protein>
<dbReference type="EMBL" id="CP072931">
    <property type="protein sequence ID" value="QTZ95895.1"/>
    <property type="molecule type" value="Genomic_DNA"/>
</dbReference>
<proteinExistence type="predicted"/>
<feature type="region of interest" description="Disordered" evidence="1">
    <location>
        <begin position="20"/>
        <end position="83"/>
    </location>
</feature>
<feature type="compositionally biased region" description="Low complexity" evidence="1">
    <location>
        <begin position="30"/>
        <end position="66"/>
    </location>
</feature>
<dbReference type="InterPro" id="IPR006311">
    <property type="entry name" value="TAT_signal"/>
</dbReference>
<dbReference type="AlphaFoldDB" id="A0A8B1NQW8"/>
<dbReference type="OrthoDB" id="9812120at2"/>
<evidence type="ECO:0000313" key="3">
    <source>
        <dbReference type="Proteomes" id="UP000009036"/>
    </source>
</evidence>
<dbReference type="KEGG" id="sauh:SU9_004235"/>
<evidence type="ECO:0000313" key="2">
    <source>
        <dbReference type="EMBL" id="QTZ95895.1"/>
    </source>
</evidence>
<evidence type="ECO:0008006" key="4">
    <source>
        <dbReference type="Google" id="ProtNLM"/>
    </source>
</evidence>
<dbReference type="PROSITE" id="PS51318">
    <property type="entry name" value="TAT"/>
    <property type="match status" value="1"/>
</dbReference>
<accession>A0A8B1NQW8</accession>
<keyword evidence="3" id="KW-1185">Reference proteome</keyword>
<name>A0A8B1NQW8_9ACTN</name>
<gene>
    <name evidence="2" type="ORF">SU9_004235</name>
</gene>
<evidence type="ECO:0000256" key="1">
    <source>
        <dbReference type="SAM" id="MobiDB-lite"/>
    </source>
</evidence>
<sequence>MPSSPDATRRRVLAVTAAAGLGVLTGCGGTPSRARPAPEASPPGGSRSSPSAGTGAPGPSGSATARQPARPVKRRRPELPRGGRELFPRYRLVGFCGLPGAAALGRLGTGEPGQRAAEVEKVAHRYAAGREPLPVLELLATVANATAGPDGTYRSRTPAATIRRFHRVARDRRALLLLNIQPGRADVLDEVKALRDWLVHPDVGIALDPEWEMARGQVPGDTYGRTDGHELTEVARYLSGLVEAHDLPQKPLVFHQVATSVVRAQSALRPQPGVALIKSADGIGSPGLKRGTWQRLVHDLPDGLHTGFKLFYEEDAQGSRLMTPKEVLALRPQPEYVMYE</sequence>
<reference evidence="2" key="2">
    <citation type="submission" date="2021-04" db="EMBL/GenBank/DDBJ databases">
        <authorList>
            <person name="Wen M.-L."/>
            <person name="Han X.-L."/>
            <person name="Xiong J."/>
        </authorList>
    </citation>
    <scope>NUCLEOTIDE SEQUENCE</scope>
    <source>
        <strain evidence="2">AGR0001</strain>
    </source>
</reference>
<dbReference type="Proteomes" id="UP000009036">
    <property type="component" value="Chromosome"/>
</dbReference>
<reference evidence="2" key="1">
    <citation type="journal article" date="2012" name="J. Bacteriol.">
        <title>Genome Sequence of Streptomyces auratus Strain AGR0001, a Phoslactomycin-Producing Actinomycete.</title>
        <authorList>
            <person name="Han X."/>
            <person name="Li M."/>
            <person name="Ding Z."/>
            <person name="Zhao J."/>
            <person name="Ji K."/>
            <person name="Wen M."/>
            <person name="Lu T."/>
        </authorList>
    </citation>
    <scope>NUCLEOTIDE SEQUENCE</scope>
    <source>
        <strain evidence="2">AGR0001</strain>
    </source>
</reference>
<organism evidence="2 3">
    <name type="scientific">Streptomyces auratus AGR0001</name>
    <dbReference type="NCBI Taxonomy" id="1160718"/>
    <lineage>
        <taxon>Bacteria</taxon>
        <taxon>Bacillati</taxon>
        <taxon>Actinomycetota</taxon>
        <taxon>Actinomycetes</taxon>
        <taxon>Kitasatosporales</taxon>
        <taxon>Streptomycetaceae</taxon>
        <taxon>Streptomyces</taxon>
    </lineage>
</organism>